<evidence type="ECO:0000256" key="9">
    <source>
        <dbReference type="ARBA" id="ARBA00022840"/>
    </source>
</evidence>
<dbReference type="GO" id="GO:0005524">
    <property type="term" value="F:ATP binding"/>
    <property type="evidence" value="ECO:0007669"/>
    <property type="project" value="UniProtKB-UniRule"/>
</dbReference>
<comment type="subcellular location">
    <subcellularLocation>
        <location evidence="2 13">Nucleus</location>
    </subcellularLocation>
</comment>
<keyword evidence="18" id="KW-1185">Reference proteome</keyword>
<dbReference type="Gene3D" id="3.40.50.300">
    <property type="entry name" value="P-loop containing nucleotide triphosphate hydrolases"/>
    <property type="match status" value="2"/>
</dbReference>
<evidence type="ECO:0000256" key="10">
    <source>
        <dbReference type="ARBA" id="ARBA00023204"/>
    </source>
</evidence>
<keyword evidence="10" id="KW-0234">DNA repair</keyword>
<feature type="compositionally biased region" description="Basic residues" evidence="14">
    <location>
        <begin position="898"/>
        <end position="908"/>
    </location>
</feature>
<dbReference type="PANTHER" id="PTHR14025:SF20">
    <property type="entry name" value="FANCONI ANEMIA GROUP M PROTEIN"/>
    <property type="match status" value="1"/>
</dbReference>
<dbReference type="GO" id="GO:0005634">
    <property type="term" value="C:nucleus"/>
    <property type="evidence" value="ECO:0007669"/>
    <property type="project" value="UniProtKB-SubCell"/>
</dbReference>
<dbReference type="Proteomes" id="UP000193240">
    <property type="component" value="Unassembled WGS sequence"/>
</dbReference>
<comment type="similarity">
    <text evidence="3 13">Belongs to the DEAD box helicase family. DEAH subfamily. FANCM sub-subfamily.</text>
</comment>
<evidence type="ECO:0000256" key="14">
    <source>
        <dbReference type="SAM" id="MobiDB-lite"/>
    </source>
</evidence>
<evidence type="ECO:0000256" key="7">
    <source>
        <dbReference type="ARBA" id="ARBA00022801"/>
    </source>
</evidence>
<dbReference type="CDD" id="cd18033">
    <property type="entry name" value="DEXDc_FANCM"/>
    <property type="match status" value="1"/>
</dbReference>
<sequence>MSDSEDYGDGYDDTEFFNAATQAEKENSPAFQPSPRPTKRRKITQTREKTKPIPSRKTSNRRPQPFAGSSDDDDSDLAAGDGDNSLATGGTNDSPATSEEPQEKRPSSWRKRATSKQHDAIDEDGDVSSPARATLDQKRRERIHIPTAELDMTDVFFTQPPQEHSPPWKPRGAIWAKPTSTGAHKSPTGPLKWTGLEAMKTMALPGRQSISSRPEAPPPVSVEVAESDVEDDEPPKSPQVVEPSNAYDYIQELADLPSDAFSSSTASPREPDADDEISILSEARKRVAAPQSGLRQTTLFGRQGANGQIPPSQVNKRYNFVIDQKQEPPTHHKLDYGALKTWVYPTNLGTIRDYQFNIVQRGLFHNLLVALPTGLGKTFIAATIMLNWYRWTVDSQIVFVAPTKPLVSQQVGACFGIAGIPRSATTMLTGGVSPGLRSEEWKSKRMFFMTPQTLLNDLKSGYADPKRIVLLVVDEAHRATGSYAYVEVVSFLRRFNQSFRILALTATPGADVEAVQKVIDGLDISRVEIRTENSMDICKYVHQRTVEKRVFQNSDEMEMCMDLYSAALQPLVNQVAGMGAYWSNDPRTLTPFGCTQAANKWVNDAGRHANPGVKNMVRTILTLLASIAHGMDLLKFHGMAPFYTKLKDFRDESQKTKSKYKKQILESDAFKKLMTRLDTWVNNVNFAGHPKLEYVQECILEHFVNAGEGPNASTTRIMVFAHFRDSAEQIARVLKKHEPMVRPRVFVGQATAKNSEGMNQKEQLGAIEEFKAGKFNTLIATSIGEEGLDIGEVDLIICYDSKASPIRMLQRMGRTGRKREGKIIMLQMQGKEENDANKAKDSYEKMQELIANGSQFTFHEETSRRIVPADIKPTVDRRTIDIPPENSQQDWLPEPKKNGRTKKPPKKFRMPDGVLTGFVTAGRMDEEIVPKGRGKKTAVITYPSEETFDIPSYESVLLDESATNDLERRFQTVYDDDDDTPMVSALDLSHHAEHQRKLIKPQLLSKSGMKTKDFVATMQRIHAMDADRVEMFKQNLHESDNDPDGVVDNLLVADTELRPPIREDMWADDDPTSQEVVKTKPKQKAKTKAVPQSREKPEPKPKPKAPPKISATRGRPRKDKAAVTEVETPARPSKTKNVTPKIKTPDWRTSAFAAEGEESSPPPTDPRFHLASQADTIGSQDTLADGEEEDPSAWKLDSELNSFIVDGTIIEDEVPPSSLPNLDFNGLGKATQAMIRSATKPKRPARAEKLFTSDITDNDAVVSSDSDDDEALVKSNRGASRKATCVVDSASEEVSSPVMQRKRARRVIDDDDDDE</sequence>
<feature type="compositionally biased region" description="Acidic residues" evidence="14">
    <location>
        <begin position="1"/>
        <end position="15"/>
    </location>
</feature>
<feature type="region of interest" description="Disordered" evidence="14">
    <location>
        <begin position="1"/>
        <end position="192"/>
    </location>
</feature>
<dbReference type="GO" id="GO:0036297">
    <property type="term" value="P:interstrand cross-link repair"/>
    <property type="evidence" value="ECO:0007669"/>
    <property type="project" value="TreeGrafter"/>
</dbReference>
<dbReference type="GO" id="GO:0009378">
    <property type="term" value="F:four-way junction helicase activity"/>
    <property type="evidence" value="ECO:0007669"/>
    <property type="project" value="TreeGrafter"/>
</dbReference>
<proteinExistence type="inferred from homology"/>
<dbReference type="FunFam" id="3.40.50.300:FF:000861">
    <property type="entry name" value="Fanconi anemia, complementation group M"/>
    <property type="match status" value="1"/>
</dbReference>
<dbReference type="GO" id="GO:0016887">
    <property type="term" value="F:ATP hydrolysis activity"/>
    <property type="evidence" value="ECO:0007669"/>
    <property type="project" value="RHEA"/>
</dbReference>
<gene>
    <name evidence="17" type="ORF">B5807_05942</name>
</gene>
<evidence type="ECO:0000256" key="2">
    <source>
        <dbReference type="ARBA" id="ARBA00004123"/>
    </source>
</evidence>
<organism evidence="17 18">
    <name type="scientific">Epicoccum nigrum</name>
    <name type="common">Soil fungus</name>
    <name type="synonym">Epicoccum purpurascens</name>
    <dbReference type="NCBI Taxonomy" id="105696"/>
    <lineage>
        <taxon>Eukaryota</taxon>
        <taxon>Fungi</taxon>
        <taxon>Dikarya</taxon>
        <taxon>Ascomycota</taxon>
        <taxon>Pezizomycotina</taxon>
        <taxon>Dothideomycetes</taxon>
        <taxon>Pleosporomycetidae</taxon>
        <taxon>Pleosporales</taxon>
        <taxon>Pleosporineae</taxon>
        <taxon>Didymellaceae</taxon>
        <taxon>Epicoccum</taxon>
    </lineage>
</organism>
<feature type="domain" description="Helicase ATP-binding" evidence="15">
    <location>
        <begin position="358"/>
        <end position="526"/>
    </location>
</feature>
<dbReference type="GO" id="GO:0043138">
    <property type="term" value="F:3'-5' DNA helicase activity"/>
    <property type="evidence" value="ECO:0007669"/>
    <property type="project" value="InterPro"/>
</dbReference>
<dbReference type="SMART" id="SM00487">
    <property type="entry name" value="DEXDc"/>
    <property type="match status" value="1"/>
</dbReference>
<evidence type="ECO:0000256" key="6">
    <source>
        <dbReference type="ARBA" id="ARBA00022763"/>
    </source>
</evidence>
<dbReference type="Pfam" id="PF04851">
    <property type="entry name" value="ResIII"/>
    <property type="match status" value="1"/>
</dbReference>
<dbReference type="InterPro" id="IPR039686">
    <property type="entry name" value="FANCM/Mph1-like_ID"/>
</dbReference>
<evidence type="ECO:0000313" key="18">
    <source>
        <dbReference type="Proteomes" id="UP000193240"/>
    </source>
</evidence>
<feature type="compositionally biased region" description="Polar residues" evidence="14">
    <location>
        <begin position="85"/>
        <end position="99"/>
    </location>
</feature>
<evidence type="ECO:0000256" key="12">
    <source>
        <dbReference type="ARBA" id="ARBA00047995"/>
    </source>
</evidence>
<comment type="function">
    <text evidence="1 13">ATP-dependent DNA helicase involved in DNA damage repair by homologous recombination and in genome maintenance. Capable of unwinding D-loops. Plays a role in limiting crossover recombinants during mitotic DNA double-strand break (DSB) repair. Component of a FANCM-MHF complex which promotes gene conversion at blocked replication forks, probably by reversal of the stalled fork.</text>
</comment>
<dbReference type="GO" id="GO:0000400">
    <property type="term" value="F:four-way junction DNA binding"/>
    <property type="evidence" value="ECO:0007669"/>
    <property type="project" value="TreeGrafter"/>
</dbReference>
<dbReference type="CDD" id="cd18801">
    <property type="entry name" value="SF2_C_FANCM_Hef"/>
    <property type="match status" value="1"/>
</dbReference>
<dbReference type="InterPro" id="IPR027417">
    <property type="entry name" value="P-loop_NTPase"/>
</dbReference>
<feature type="region of interest" description="Disordered" evidence="14">
    <location>
        <begin position="878"/>
        <end position="913"/>
    </location>
</feature>
<feature type="region of interest" description="Disordered" evidence="14">
    <location>
        <begin position="1237"/>
        <end position="1315"/>
    </location>
</feature>
<keyword evidence="11" id="KW-0539">Nucleus</keyword>
<dbReference type="InterPro" id="IPR014001">
    <property type="entry name" value="Helicase_ATP-bd"/>
</dbReference>
<dbReference type="PANTHER" id="PTHR14025">
    <property type="entry name" value="FANCONI ANEMIA GROUP M FANCM FAMILY MEMBER"/>
    <property type="match status" value="1"/>
</dbReference>
<evidence type="ECO:0000259" key="16">
    <source>
        <dbReference type="PROSITE" id="PS51194"/>
    </source>
</evidence>
<evidence type="ECO:0000256" key="8">
    <source>
        <dbReference type="ARBA" id="ARBA00022806"/>
    </source>
</evidence>
<evidence type="ECO:0000256" key="11">
    <source>
        <dbReference type="ARBA" id="ARBA00023242"/>
    </source>
</evidence>
<evidence type="ECO:0000256" key="13">
    <source>
        <dbReference type="RuleBase" id="RU367027"/>
    </source>
</evidence>
<dbReference type="EC" id="3.6.4.12" evidence="13"/>
<feature type="region of interest" description="Disordered" evidence="14">
    <location>
        <begin position="1061"/>
        <end position="1194"/>
    </location>
</feature>
<dbReference type="InterPro" id="IPR006935">
    <property type="entry name" value="Helicase/UvrB_N"/>
</dbReference>
<evidence type="ECO:0000256" key="1">
    <source>
        <dbReference type="ARBA" id="ARBA00003813"/>
    </source>
</evidence>
<dbReference type="GO" id="GO:0045003">
    <property type="term" value="P:double-strand break repair via synthesis-dependent strand annealing"/>
    <property type="evidence" value="ECO:0007669"/>
    <property type="project" value="TreeGrafter"/>
</dbReference>
<evidence type="ECO:0000313" key="17">
    <source>
        <dbReference type="EMBL" id="OSS49699.1"/>
    </source>
</evidence>
<dbReference type="InterPro" id="IPR001650">
    <property type="entry name" value="Helicase_C-like"/>
</dbReference>
<protein>
    <recommendedName>
        <fullName evidence="13">ATP-dependent DNA helicase</fullName>
        <ecNumber evidence="13">3.6.4.12</ecNumber>
    </recommendedName>
</protein>
<keyword evidence="5" id="KW-0547">Nucleotide-binding</keyword>
<comment type="subunit">
    <text evidence="4 13">Interacts with the MHF histone-fold complex to form the FANCM-MHF complex.</text>
</comment>
<dbReference type="PROSITE" id="PS51194">
    <property type="entry name" value="HELICASE_CTER"/>
    <property type="match status" value="1"/>
</dbReference>
<evidence type="ECO:0000256" key="3">
    <source>
        <dbReference type="ARBA" id="ARBA00009889"/>
    </source>
</evidence>
<dbReference type="InterPro" id="IPR044749">
    <property type="entry name" value="FANCM_DEXDc"/>
</dbReference>
<dbReference type="SUPFAM" id="SSF52540">
    <property type="entry name" value="P-loop containing nucleoside triphosphate hydrolases"/>
    <property type="match status" value="1"/>
</dbReference>
<dbReference type="PROSITE" id="PS51192">
    <property type="entry name" value="HELICASE_ATP_BIND_1"/>
    <property type="match status" value="1"/>
</dbReference>
<dbReference type="OMA" id="EMEMCMD"/>
<dbReference type="SMART" id="SM00490">
    <property type="entry name" value="HELICc"/>
    <property type="match status" value="1"/>
</dbReference>
<dbReference type="CDD" id="cd12091">
    <property type="entry name" value="FANCM_ID"/>
    <property type="match status" value="1"/>
</dbReference>
<evidence type="ECO:0000256" key="5">
    <source>
        <dbReference type="ARBA" id="ARBA00022741"/>
    </source>
</evidence>
<dbReference type="Pfam" id="PF00271">
    <property type="entry name" value="Helicase_C"/>
    <property type="match status" value="1"/>
</dbReference>
<name>A0A1Y2M1M6_EPING</name>
<feature type="domain" description="Helicase C-terminal" evidence="16">
    <location>
        <begin position="699"/>
        <end position="864"/>
    </location>
</feature>
<accession>A0A1Y2M1M6</accession>
<evidence type="ECO:0000259" key="15">
    <source>
        <dbReference type="PROSITE" id="PS51192"/>
    </source>
</evidence>
<feature type="compositionally biased region" description="Polar residues" evidence="14">
    <location>
        <begin position="1173"/>
        <end position="1182"/>
    </location>
</feature>
<dbReference type="EMBL" id="KZ107843">
    <property type="protein sequence ID" value="OSS49699.1"/>
    <property type="molecule type" value="Genomic_DNA"/>
</dbReference>
<dbReference type="Gene3D" id="1.20.1320.20">
    <property type="entry name" value="hef helicase domain"/>
    <property type="match status" value="1"/>
</dbReference>
<feature type="region of interest" description="Disordered" evidence="14">
    <location>
        <begin position="204"/>
        <end position="242"/>
    </location>
</feature>
<reference evidence="17 18" key="1">
    <citation type="journal article" date="2017" name="Genome Announc.">
        <title>Genome sequence of the saprophytic ascomycete Epicoccum nigrum ICMP 19927 strain isolated from New Zealand.</title>
        <authorList>
            <person name="Fokin M."/>
            <person name="Fleetwood D."/>
            <person name="Weir B.S."/>
            <person name="Villas-Boas S.G."/>
        </authorList>
    </citation>
    <scope>NUCLEOTIDE SEQUENCE [LARGE SCALE GENOMIC DNA]</scope>
    <source>
        <strain evidence="17 18">ICMP 19927</strain>
    </source>
</reference>
<dbReference type="InParanoid" id="A0A1Y2M1M6"/>
<dbReference type="STRING" id="105696.A0A1Y2M1M6"/>
<keyword evidence="8" id="KW-0347">Helicase</keyword>
<keyword evidence="7" id="KW-0378">Hydrolase</keyword>
<comment type="catalytic activity">
    <reaction evidence="12 13">
        <text>ATP + H2O = ADP + phosphate + H(+)</text>
        <dbReference type="Rhea" id="RHEA:13065"/>
        <dbReference type="ChEBI" id="CHEBI:15377"/>
        <dbReference type="ChEBI" id="CHEBI:15378"/>
        <dbReference type="ChEBI" id="CHEBI:30616"/>
        <dbReference type="ChEBI" id="CHEBI:43474"/>
        <dbReference type="ChEBI" id="CHEBI:456216"/>
        <dbReference type="EC" id="3.6.4.12"/>
    </reaction>
</comment>
<keyword evidence="6" id="KW-0227">DNA damage</keyword>
<keyword evidence="9" id="KW-0067">ATP-binding</keyword>
<evidence type="ECO:0000256" key="4">
    <source>
        <dbReference type="ARBA" id="ARBA00011390"/>
    </source>
</evidence>